<protein>
    <recommendedName>
        <fullName evidence="1">Integrase catalytic domain-containing protein</fullName>
    </recommendedName>
</protein>
<evidence type="ECO:0000313" key="2">
    <source>
        <dbReference type="EMBL" id="GAH60064.1"/>
    </source>
</evidence>
<dbReference type="Pfam" id="PF00665">
    <property type="entry name" value="rve"/>
    <property type="match status" value="1"/>
</dbReference>
<gene>
    <name evidence="2" type="ORF">S03H2_30975</name>
</gene>
<dbReference type="InterPro" id="IPR050900">
    <property type="entry name" value="Transposase_IS3/IS150/IS904"/>
</dbReference>
<dbReference type="PANTHER" id="PTHR46889:SF7">
    <property type="entry name" value="TRANSPOSASE FOR INSERTION SEQUENCE ELEMENT IS904"/>
    <property type="match status" value="1"/>
</dbReference>
<reference evidence="2" key="1">
    <citation type="journal article" date="2014" name="Front. Microbiol.">
        <title>High frequency of phylogenetically diverse reductive dehalogenase-homologous genes in deep subseafloor sedimentary metagenomes.</title>
        <authorList>
            <person name="Kawai M."/>
            <person name="Futagami T."/>
            <person name="Toyoda A."/>
            <person name="Takaki Y."/>
            <person name="Nishi S."/>
            <person name="Hori S."/>
            <person name="Arai W."/>
            <person name="Tsubouchi T."/>
            <person name="Morono Y."/>
            <person name="Uchiyama I."/>
            <person name="Ito T."/>
            <person name="Fujiyama A."/>
            <person name="Inagaki F."/>
            <person name="Takami H."/>
        </authorList>
    </citation>
    <scope>NUCLEOTIDE SEQUENCE</scope>
    <source>
        <strain evidence="2">Expedition CK06-06</strain>
    </source>
</reference>
<dbReference type="PROSITE" id="PS50994">
    <property type="entry name" value="INTEGRASE"/>
    <property type="match status" value="1"/>
</dbReference>
<feature type="non-terminal residue" evidence="2">
    <location>
        <position position="143"/>
    </location>
</feature>
<dbReference type="InterPro" id="IPR001584">
    <property type="entry name" value="Integrase_cat-core"/>
</dbReference>
<dbReference type="SUPFAM" id="SSF53098">
    <property type="entry name" value="Ribonuclease H-like"/>
    <property type="match status" value="1"/>
</dbReference>
<dbReference type="Pfam" id="PF13276">
    <property type="entry name" value="HTH_21"/>
    <property type="match status" value="1"/>
</dbReference>
<dbReference type="InterPro" id="IPR012337">
    <property type="entry name" value="RNaseH-like_sf"/>
</dbReference>
<dbReference type="GO" id="GO:0015074">
    <property type="term" value="P:DNA integration"/>
    <property type="evidence" value="ECO:0007669"/>
    <property type="project" value="InterPro"/>
</dbReference>
<evidence type="ECO:0000259" key="1">
    <source>
        <dbReference type="PROSITE" id="PS50994"/>
    </source>
</evidence>
<feature type="domain" description="Integrase catalytic" evidence="1">
    <location>
        <begin position="87"/>
        <end position="143"/>
    </location>
</feature>
<accession>X1I1X1</accession>
<dbReference type="Gene3D" id="3.30.420.10">
    <property type="entry name" value="Ribonuclease H-like superfamily/Ribonuclease H"/>
    <property type="match status" value="1"/>
</dbReference>
<dbReference type="InterPro" id="IPR025948">
    <property type="entry name" value="HTH-like_dom"/>
</dbReference>
<sequence>MEIPSSTYYYEPKGNLSKKKRDADIADAIEKVACDFPSYGYRRITAALRRKGMVVNHKKVLKIMKKMGIQCRKRKRFVSTTDSKHGFRTYPNLAKGLILSRMDQLWCADITYIRILTGFVYLAAIIDAFSRKIVGYAIGRTLA</sequence>
<dbReference type="PANTHER" id="PTHR46889">
    <property type="entry name" value="TRANSPOSASE INSF FOR INSERTION SEQUENCE IS3B-RELATED"/>
    <property type="match status" value="1"/>
</dbReference>
<dbReference type="GO" id="GO:0003676">
    <property type="term" value="F:nucleic acid binding"/>
    <property type="evidence" value="ECO:0007669"/>
    <property type="project" value="InterPro"/>
</dbReference>
<proteinExistence type="predicted"/>
<dbReference type="InterPro" id="IPR036397">
    <property type="entry name" value="RNaseH_sf"/>
</dbReference>
<dbReference type="EMBL" id="BARU01018761">
    <property type="protein sequence ID" value="GAH60064.1"/>
    <property type="molecule type" value="Genomic_DNA"/>
</dbReference>
<organism evidence="2">
    <name type="scientific">marine sediment metagenome</name>
    <dbReference type="NCBI Taxonomy" id="412755"/>
    <lineage>
        <taxon>unclassified sequences</taxon>
        <taxon>metagenomes</taxon>
        <taxon>ecological metagenomes</taxon>
    </lineage>
</organism>
<name>X1I1X1_9ZZZZ</name>
<dbReference type="AlphaFoldDB" id="X1I1X1"/>
<comment type="caution">
    <text evidence="2">The sequence shown here is derived from an EMBL/GenBank/DDBJ whole genome shotgun (WGS) entry which is preliminary data.</text>
</comment>